<comment type="caution">
    <text evidence="2">The sequence shown here is derived from an EMBL/GenBank/DDBJ whole genome shotgun (WGS) entry which is preliminary data.</text>
</comment>
<proteinExistence type="predicted"/>
<dbReference type="PROSITE" id="PS51704">
    <property type="entry name" value="GP_PDE"/>
    <property type="match status" value="1"/>
</dbReference>
<dbReference type="InterPro" id="IPR017946">
    <property type="entry name" value="PLC-like_Pdiesterase_TIM-brl"/>
</dbReference>
<dbReference type="PROSITE" id="PS51257">
    <property type="entry name" value="PROKAR_LIPOPROTEIN"/>
    <property type="match status" value="1"/>
</dbReference>
<gene>
    <name evidence="2" type="ORF">P5G49_12845</name>
</gene>
<evidence type="ECO:0000313" key="3">
    <source>
        <dbReference type="Proteomes" id="UP001175097"/>
    </source>
</evidence>
<evidence type="ECO:0000259" key="1">
    <source>
        <dbReference type="PROSITE" id="PS51704"/>
    </source>
</evidence>
<feature type="domain" description="GP-PDE" evidence="1">
    <location>
        <begin position="34"/>
        <end position="271"/>
    </location>
</feature>
<dbReference type="SUPFAM" id="SSF51695">
    <property type="entry name" value="PLC-like phosphodiesterases"/>
    <property type="match status" value="1"/>
</dbReference>
<protein>
    <submittedName>
        <fullName evidence="2">Glycerophosphodiester phosphodiesterase family protein</fullName>
    </submittedName>
</protein>
<keyword evidence="3" id="KW-1185">Reference proteome</keyword>
<sequence length="277" mass="31469">MRKQNLIWMAIIGACLLLLVGFNGQTKRVHQPNMMSIAHRGASGFAPENTRSAFQKGVELQADYLECDVHLSKDGELIIMHDDNIDRTTDGNGFIKDYTLAELRQFDAGITFSEEFQGESIMTLNELLDEFFDKIGLLIELKNPANYPGIEESIVSLLRNYEDLSSIIVQSFDVESMKKMHSLLPELEVAVLVRPAESLLSEKKLDELTSFASYVNFNVSFINKRMVNKVQQRGSKVLVWSKNDKKLVSKAHKYGVDGIISDYPTWRIDKPIYLVQE</sequence>
<dbReference type="Pfam" id="PF03009">
    <property type="entry name" value="GDPD"/>
    <property type="match status" value="1"/>
</dbReference>
<dbReference type="Proteomes" id="UP001175097">
    <property type="component" value="Unassembled WGS sequence"/>
</dbReference>
<dbReference type="PANTHER" id="PTHR46211">
    <property type="entry name" value="GLYCEROPHOSPHORYL DIESTER PHOSPHODIESTERASE"/>
    <property type="match status" value="1"/>
</dbReference>
<name>A0ABT8JVF8_9BACL</name>
<dbReference type="EMBL" id="JAROCC010000010">
    <property type="protein sequence ID" value="MDN4608357.1"/>
    <property type="molecule type" value="Genomic_DNA"/>
</dbReference>
<reference evidence="2" key="1">
    <citation type="submission" date="2023-03" db="EMBL/GenBank/DDBJ databases">
        <title>MT1 and MT2 Draft Genomes of Novel Species.</title>
        <authorList>
            <person name="Venkateswaran K."/>
        </authorList>
    </citation>
    <scope>NUCLEOTIDE SEQUENCE</scope>
    <source>
        <strain evidence="2">F6_3S_P_2</strain>
    </source>
</reference>
<dbReference type="Gene3D" id="3.20.20.190">
    <property type="entry name" value="Phosphatidylinositol (PI) phosphodiesterase"/>
    <property type="match status" value="1"/>
</dbReference>
<dbReference type="PANTHER" id="PTHR46211:SF1">
    <property type="entry name" value="GLYCEROPHOSPHODIESTER PHOSPHODIESTERASE, CYTOPLASMIC"/>
    <property type="match status" value="1"/>
</dbReference>
<accession>A0ABT8JVF8</accession>
<dbReference type="InterPro" id="IPR030395">
    <property type="entry name" value="GP_PDE_dom"/>
</dbReference>
<evidence type="ECO:0000313" key="2">
    <source>
        <dbReference type="EMBL" id="MDN4608357.1"/>
    </source>
</evidence>
<dbReference type="RefSeq" id="WP_301244340.1">
    <property type="nucleotide sequence ID" value="NZ_JAROCC010000010.1"/>
</dbReference>
<organism evidence="2 3">
    <name type="scientific">Sporosarcina highlanderae</name>
    <dbReference type="NCBI Taxonomy" id="3035916"/>
    <lineage>
        <taxon>Bacteria</taxon>
        <taxon>Bacillati</taxon>
        <taxon>Bacillota</taxon>
        <taxon>Bacilli</taxon>
        <taxon>Bacillales</taxon>
        <taxon>Caryophanaceae</taxon>
        <taxon>Sporosarcina</taxon>
    </lineage>
</organism>